<gene>
    <name evidence="1" type="ORF">ALC57_06274</name>
</gene>
<accession>A0A195E940</accession>
<evidence type="ECO:0000313" key="2">
    <source>
        <dbReference type="Proteomes" id="UP000078492"/>
    </source>
</evidence>
<dbReference type="EMBL" id="KQ979479">
    <property type="protein sequence ID" value="KYN21349.1"/>
    <property type="molecule type" value="Genomic_DNA"/>
</dbReference>
<protein>
    <submittedName>
        <fullName evidence="1">Uncharacterized protein</fullName>
    </submittedName>
</protein>
<feature type="non-terminal residue" evidence="1">
    <location>
        <position position="1"/>
    </location>
</feature>
<evidence type="ECO:0000313" key="1">
    <source>
        <dbReference type="EMBL" id="KYN21349.1"/>
    </source>
</evidence>
<sequence>GGENPRAIPSLNRAGKEGDAALQGLGGRVLETPRSFLAIECESNGSSETCFLCVLLDEEKCFIWETMKTKGISSTDTYFTSNAQQYVDIVTILHSKLTSMLEHFVDFVLSPFQWNMDTEDTTSEKFINASNNISAFVSMLLKDLYLLQNIFCV</sequence>
<keyword evidence="2" id="KW-1185">Reference proteome</keyword>
<proteinExistence type="predicted"/>
<dbReference type="Proteomes" id="UP000078492">
    <property type="component" value="Unassembled WGS sequence"/>
</dbReference>
<reference evidence="1 2" key="1">
    <citation type="submission" date="2015-09" db="EMBL/GenBank/DDBJ databases">
        <title>Trachymyrmex cornetzi WGS genome.</title>
        <authorList>
            <person name="Nygaard S."/>
            <person name="Hu H."/>
            <person name="Boomsma J."/>
            <person name="Zhang G."/>
        </authorList>
    </citation>
    <scope>NUCLEOTIDE SEQUENCE [LARGE SCALE GENOMIC DNA]</scope>
    <source>
        <strain evidence="1">Tcor2-1</strain>
        <tissue evidence="1">Whole body</tissue>
    </source>
</reference>
<dbReference type="AlphaFoldDB" id="A0A195E940"/>
<name>A0A195E940_9HYME</name>
<organism evidence="1 2">
    <name type="scientific">Trachymyrmex cornetzi</name>
    <dbReference type="NCBI Taxonomy" id="471704"/>
    <lineage>
        <taxon>Eukaryota</taxon>
        <taxon>Metazoa</taxon>
        <taxon>Ecdysozoa</taxon>
        <taxon>Arthropoda</taxon>
        <taxon>Hexapoda</taxon>
        <taxon>Insecta</taxon>
        <taxon>Pterygota</taxon>
        <taxon>Neoptera</taxon>
        <taxon>Endopterygota</taxon>
        <taxon>Hymenoptera</taxon>
        <taxon>Apocrita</taxon>
        <taxon>Aculeata</taxon>
        <taxon>Formicoidea</taxon>
        <taxon>Formicidae</taxon>
        <taxon>Myrmicinae</taxon>
        <taxon>Trachymyrmex</taxon>
    </lineage>
</organism>